<protein>
    <submittedName>
        <fullName evidence="2">Uncharacterized protein</fullName>
    </submittedName>
</protein>
<evidence type="ECO:0000256" key="1">
    <source>
        <dbReference type="SAM" id="MobiDB-lite"/>
    </source>
</evidence>
<dbReference type="Proteomes" id="UP000765509">
    <property type="component" value="Unassembled WGS sequence"/>
</dbReference>
<name>A0A9Q3FM40_9BASI</name>
<comment type="caution">
    <text evidence="2">The sequence shown here is derived from an EMBL/GenBank/DDBJ whole genome shotgun (WGS) entry which is preliminary data.</text>
</comment>
<feature type="region of interest" description="Disordered" evidence="1">
    <location>
        <begin position="78"/>
        <end position="108"/>
    </location>
</feature>
<dbReference type="AlphaFoldDB" id="A0A9Q3FM40"/>
<sequence length="156" mass="18154">MEEDFVYQFVDHKRVEWREEPPAGMETCAVSKLDYWKELLIEKESSLKNREILEETFHQILVSEEVKDSKDKVKIQKELAPMNEEDVNLNPTEENLPSISNSRKENGNSFSQISQAINSQNFKNTEEIRRKPLTKILSPIKALKSLSKGIFKDNLN</sequence>
<accession>A0A9Q3FM40</accession>
<evidence type="ECO:0000313" key="2">
    <source>
        <dbReference type="EMBL" id="MBW0542731.1"/>
    </source>
</evidence>
<dbReference type="EMBL" id="AVOT02047432">
    <property type="protein sequence ID" value="MBW0542731.1"/>
    <property type="molecule type" value="Genomic_DNA"/>
</dbReference>
<feature type="compositionally biased region" description="Polar residues" evidence="1">
    <location>
        <begin position="89"/>
        <end position="108"/>
    </location>
</feature>
<organism evidence="2 3">
    <name type="scientific">Austropuccinia psidii MF-1</name>
    <dbReference type="NCBI Taxonomy" id="1389203"/>
    <lineage>
        <taxon>Eukaryota</taxon>
        <taxon>Fungi</taxon>
        <taxon>Dikarya</taxon>
        <taxon>Basidiomycota</taxon>
        <taxon>Pucciniomycotina</taxon>
        <taxon>Pucciniomycetes</taxon>
        <taxon>Pucciniales</taxon>
        <taxon>Sphaerophragmiaceae</taxon>
        <taxon>Austropuccinia</taxon>
    </lineage>
</organism>
<keyword evidence="3" id="KW-1185">Reference proteome</keyword>
<reference evidence="2" key="1">
    <citation type="submission" date="2021-03" db="EMBL/GenBank/DDBJ databases">
        <title>Draft genome sequence of rust myrtle Austropuccinia psidii MF-1, a brazilian biotype.</title>
        <authorList>
            <person name="Quecine M.C."/>
            <person name="Pachon D.M.R."/>
            <person name="Bonatelli M.L."/>
            <person name="Correr F.H."/>
            <person name="Franceschini L.M."/>
            <person name="Leite T.F."/>
            <person name="Margarido G.R.A."/>
            <person name="Almeida C.A."/>
            <person name="Ferrarezi J.A."/>
            <person name="Labate C.A."/>
        </authorList>
    </citation>
    <scope>NUCLEOTIDE SEQUENCE</scope>
    <source>
        <strain evidence="2">MF-1</strain>
    </source>
</reference>
<proteinExistence type="predicted"/>
<evidence type="ECO:0000313" key="3">
    <source>
        <dbReference type="Proteomes" id="UP000765509"/>
    </source>
</evidence>
<gene>
    <name evidence="2" type="ORF">O181_082446</name>
</gene>